<accession>A0A023B7X5</accession>
<evidence type="ECO:0000313" key="2">
    <source>
        <dbReference type="Proteomes" id="UP000019763"/>
    </source>
</evidence>
<dbReference type="VEuPathDB" id="CryptoDB:GNI_065410"/>
<gene>
    <name evidence="1" type="ORF">GNI_065410</name>
</gene>
<reference evidence="1" key="1">
    <citation type="submission" date="2013-12" db="EMBL/GenBank/DDBJ databases">
        <authorList>
            <person name="Omoto C.K."/>
            <person name="Sibley D."/>
            <person name="Venepally P."/>
            <person name="Hadjithomas M."/>
            <person name="Karamycheva S."/>
            <person name="Brunk B."/>
            <person name="Roos D."/>
            <person name="Caler E."/>
            <person name="Lorenzi H."/>
        </authorList>
    </citation>
    <scope>NUCLEOTIDE SEQUENCE</scope>
</reference>
<keyword evidence="2" id="KW-1185">Reference proteome</keyword>
<proteinExistence type="predicted"/>
<comment type="caution">
    <text evidence="1">The sequence shown here is derived from an EMBL/GenBank/DDBJ whole genome shotgun (WGS) entry which is preliminary data.</text>
</comment>
<dbReference type="RefSeq" id="XP_011130133.1">
    <property type="nucleotide sequence ID" value="XM_011131831.1"/>
</dbReference>
<organism evidence="1 2">
    <name type="scientific">Gregarina niphandrodes</name>
    <name type="common">Septate eugregarine</name>
    <dbReference type="NCBI Taxonomy" id="110365"/>
    <lineage>
        <taxon>Eukaryota</taxon>
        <taxon>Sar</taxon>
        <taxon>Alveolata</taxon>
        <taxon>Apicomplexa</taxon>
        <taxon>Conoidasida</taxon>
        <taxon>Gregarinasina</taxon>
        <taxon>Eugregarinorida</taxon>
        <taxon>Gregarinidae</taxon>
        <taxon>Gregarina</taxon>
    </lineage>
</organism>
<evidence type="ECO:0000313" key="1">
    <source>
        <dbReference type="EMBL" id="EZG67934.1"/>
    </source>
</evidence>
<protein>
    <submittedName>
        <fullName evidence="1">Uncharacterized protein</fullName>
    </submittedName>
</protein>
<dbReference type="Proteomes" id="UP000019763">
    <property type="component" value="Unassembled WGS sequence"/>
</dbReference>
<sequence length="272" mass="30539">MLAELKEHPPVFADGGQMFVLQGLTQLVAQHTYSTHAVELGYDEMTRSMSQDIGTIAPYVARNPEDDPGVLVLHMVPLVALDRYVHYHAAYYNHPERLHSACFSGLVSWKMSGLEMAGEVPPPEAAHFPVGLVHRRFDINGPSQVALRGFLGLEEQLVRRMTQMLIAEDAIETLVPPDHIERSVVEQKSFKFSISEEKFRELYERALDEIMGRAATEEAFNYTWRTTCLAVAMVYETHSHVAKLIPSATPTSCSRACDDPETAHYENPLDRG</sequence>
<name>A0A023B7X5_GRENI</name>
<dbReference type="GeneID" id="22912418"/>
<dbReference type="AlphaFoldDB" id="A0A023B7X5"/>
<dbReference type="EMBL" id="AFNH02000491">
    <property type="protein sequence ID" value="EZG67934.1"/>
    <property type="molecule type" value="Genomic_DNA"/>
</dbReference>